<dbReference type="GO" id="GO:0005524">
    <property type="term" value="F:ATP binding"/>
    <property type="evidence" value="ECO:0007669"/>
    <property type="project" value="UniProtKB-KW"/>
</dbReference>
<name>A0A6N8FLK7_9BACI</name>
<keyword evidence="4 6" id="KW-0067">ATP-binding</keyword>
<dbReference type="Gene3D" id="3.40.50.300">
    <property type="entry name" value="P-loop containing nucleotide triphosphate hydrolases"/>
    <property type="match status" value="1"/>
</dbReference>
<protein>
    <submittedName>
        <fullName evidence="6">ATP-binding cassette domain-containing protein</fullName>
    </submittedName>
</protein>
<keyword evidence="7" id="KW-1185">Reference proteome</keyword>
<accession>A0A6N8FLK7</accession>
<dbReference type="AlphaFoldDB" id="A0A6N8FLK7"/>
<dbReference type="InterPro" id="IPR003593">
    <property type="entry name" value="AAA+_ATPase"/>
</dbReference>
<dbReference type="RefSeq" id="WP_155671409.1">
    <property type="nucleotide sequence ID" value="NZ_WOCA01000023.1"/>
</dbReference>
<dbReference type="PANTHER" id="PTHR42711">
    <property type="entry name" value="ABC TRANSPORTER ATP-BINDING PROTEIN"/>
    <property type="match status" value="1"/>
</dbReference>
<organism evidence="6 7">
    <name type="scientific">Ornithinibacillus caprae</name>
    <dbReference type="NCBI Taxonomy" id="2678566"/>
    <lineage>
        <taxon>Bacteria</taxon>
        <taxon>Bacillati</taxon>
        <taxon>Bacillota</taxon>
        <taxon>Bacilli</taxon>
        <taxon>Bacillales</taxon>
        <taxon>Bacillaceae</taxon>
        <taxon>Ornithinibacillus</taxon>
    </lineage>
</organism>
<keyword evidence="2" id="KW-0813">Transport</keyword>
<evidence type="ECO:0000256" key="4">
    <source>
        <dbReference type="ARBA" id="ARBA00022840"/>
    </source>
</evidence>
<dbReference type="PANTHER" id="PTHR42711:SF5">
    <property type="entry name" value="ABC TRANSPORTER ATP-BINDING PROTEIN NATA"/>
    <property type="match status" value="1"/>
</dbReference>
<evidence type="ECO:0000256" key="1">
    <source>
        <dbReference type="ARBA" id="ARBA00005417"/>
    </source>
</evidence>
<dbReference type="Pfam" id="PF00005">
    <property type="entry name" value="ABC_tran"/>
    <property type="match status" value="1"/>
</dbReference>
<evidence type="ECO:0000256" key="3">
    <source>
        <dbReference type="ARBA" id="ARBA00022741"/>
    </source>
</evidence>
<reference evidence="6 7" key="1">
    <citation type="submission" date="2019-11" db="EMBL/GenBank/DDBJ databases">
        <authorList>
            <person name="Li X."/>
        </authorList>
    </citation>
    <scope>NUCLEOTIDE SEQUENCE [LARGE SCALE GENOMIC DNA]</scope>
    <source>
        <strain evidence="6 7">L9</strain>
    </source>
</reference>
<dbReference type="Proteomes" id="UP000469125">
    <property type="component" value="Unassembled WGS sequence"/>
</dbReference>
<comment type="similarity">
    <text evidence="1">Belongs to the ABC transporter superfamily.</text>
</comment>
<evidence type="ECO:0000259" key="5">
    <source>
        <dbReference type="PROSITE" id="PS50893"/>
    </source>
</evidence>
<dbReference type="InterPro" id="IPR050763">
    <property type="entry name" value="ABC_transporter_ATP-binding"/>
</dbReference>
<evidence type="ECO:0000313" key="6">
    <source>
        <dbReference type="EMBL" id="MUK90530.1"/>
    </source>
</evidence>
<dbReference type="PROSITE" id="PS00211">
    <property type="entry name" value="ABC_TRANSPORTER_1"/>
    <property type="match status" value="1"/>
</dbReference>
<dbReference type="InterPro" id="IPR017871">
    <property type="entry name" value="ABC_transporter-like_CS"/>
</dbReference>
<gene>
    <name evidence="6" type="ORF">GMD78_19420</name>
</gene>
<dbReference type="PROSITE" id="PS50893">
    <property type="entry name" value="ABC_TRANSPORTER_2"/>
    <property type="match status" value="1"/>
</dbReference>
<keyword evidence="3" id="KW-0547">Nucleotide-binding</keyword>
<sequence>MIQTKSLTKKYANGKGIFDVSFQVNHGEVFGFLGPNGAGKTTTMRHLLGFINPTSGSASIAGLDCRTNAAEIQRKLGYVPGEIAFFDNMTGNQFLKFIAEMRGIHNKKLQDSLTERFELESDRKIRKMSKGMKQKVGLIAAFMHDPEVIILDEPTSGLDPLMQKKFVDLINEERSRGKTILMSSHIFDEIDNTCERVAIIRDGRLVAVENITTLKTTLQKRFTITFGNEQDMATINASGLNYEKKDRNKVEIVVSGDYNNLVKTLAECNVISMDAATQSLEEIFMRYYGKEGNKHVMDIV</sequence>
<feature type="domain" description="ABC transporter" evidence="5">
    <location>
        <begin position="2"/>
        <end position="227"/>
    </location>
</feature>
<dbReference type="CDD" id="cd03230">
    <property type="entry name" value="ABC_DR_subfamily_A"/>
    <property type="match status" value="1"/>
</dbReference>
<dbReference type="InterPro" id="IPR027417">
    <property type="entry name" value="P-loop_NTPase"/>
</dbReference>
<evidence type="ECO:0000313" key="7">
    <source>
        <dbReference type="Proteomes" id="UP000469125"/>
    </source>
</evidence>
<dbReference type="GO" id="GO:0016887">
    <property type="term" value="F:ATP hydrolysis activity"/>
    <property type="evidence" value="ECO:0007669"/>
    <property type="project" value="InterPro"/>
</dbReference>
<dbReference type="SUPFAM" id="SSF52540">
    <property type="entry name" value="P-loop containing nucleoside triphosphate hydrolases"/>
    <property type="match status" value="1"/>
</dbReference>
<evidence type="ECO:0000256" key="2">
    <source>
        <dbReference type="ARBA" id="ARBA00022448"/>
    </source>
</evidence>
<dbReference type="InterPro" id="IPR003439">
    <property type="entry name" value="ABC_transporter-like_ATP-bd"/>
</dbReference>
<dbReference type="EMBL" id="WOCA01000023">
    <property type="protein sequence ID" value="MUK90530.1"/>
    <property type="molecule type" value="Genomic_DNA"/>
</dbReference>
<comment type="caution">
    <text evidence="6">The sequence shown here is derived from an EMBL/GenBank/DDBJ whole genome shotgun (WGS) entry which is preliminary data.</text>
</comment>
<proteinExistence type="inferred from homology"/>
<dbReference type="SMART" id="SM00382">
    <property type="entry name" value="AAA"/>
    <property type="match status" value="1"/>
</dbReference>